<dbReference type="Proteomes" id="UP000051870">
    <property type="component" value="Unassembled WGS sequence"/>
</dbReference>
<evidence type="ECO:0000256" key="2">
    <source>
        <dbReference type="ARBA" id="ARBA00023002"/>
    </source>
</evidence>
<reference evidence="6" key="1">
    <citation type="submission" date="2015-09" db="EMBL/GenBank/DDBJ databases">
        <authorList>
            <person name="Rodrigo-Torres Lidia"/>
            <person name="Arahal R.David."/>
        </authorList>
    </citation>
    <scope>NUCLEOTIDE SEQUENCE [LARGE SCALE GENOMIC DNA]</scope>
    <source>
        <strain evidence="6">CECT 7735</strain>
    </source>
</reference>
<dbReference type="InterPro" id="IPR001509">
    <property type="entry name" value="Epimerase_deHydtase"/>
</dbReference>
<proteinExistence type="inferred from homology"/>
<evidence type="ECO:0000256" key="1">
    <source>
        <dbReference type="ARBA" id="ARBA00007637"/>
    </source>
</evidence>
<evidence type="ECO:0000313" key="5">
    <source>
        <dbReference type="EMBL" id="CUK10832.1"/>
    </source>
</evidence>
<name>A0A0P1INV5_9RHOB</name>
<dbReference type="GeneID" id="83882479"/>
<evidence type="ECO:0000259" key="4">
    <source>
        <dbReference type="Pfam" id="PF01370"/>
    </source>
</evidence>
<organism evidence="5 6">
    <name type="scientific">Shimia thalassica</name>
    <dbReference type="NCBI Taxonomy" id="1715693"/>
    <lineage>
        <taxon>Bacteria</taxon>
        <taxon>Pseudomonadati</taxon>
        <taxon>Pseudomonadota</taxon>
        <taxon>Alphaproteobacteria</taxon>
        <taxon>Rhodobacterales</taxon>
        <taxon>Roseobacteraceae</taxon>
    </lineage>
</organism>
<keyword evidence="3" id="KW-0520">NAD</keyword>
<keyword evidence="6" id="KW-1185">Reference proteome</keyword>
<feature type="domain" description="NAD-dependent epimerase/dehydratase" evidence="4">
    <location>
        <begin position="4"/>
        <end position="163"/>
    </location>
</feature>
<dbReference type="RefSeq" id="WP_058312673.1">
    <property type="nucleotide sequence ID" value="NZ_CYTW01000005.1"/>
</dbReference>
<dbReference type="PANTHER" id="PTHR43103:SF5">
    <property type="entry name" value="4-EPIMERASE, PUTATIVE (AFU_ORTHOLOGUE AFUA_7G00360)-RELATED"/>
    <property type="match status" value="1"/>
</dbReference>
<dbReference type="SUPFAM" id="SSF51735">
    <property type="entry name" value="NAD(P)-binding Rossmann-fold domains"/>
    <property type="match status" value="1"/>
</dbReference>
<accession>A0A0P1INV5</accession>
<protein>
    <submittedName>
        <fullName evidence="5">dTDP-glucose 4,6-dehydratase</fullName>
        <ecNumber evidence="5">4.2.1.46</ecNumber>
    </submittedName>
</protein>
<dbReference type="GO" id="GO:0008460">
    <property type="term" value="F:dTDP-glucose 4,6-dehydratase activity"/>
    <property type="evidence" value="ECO:0007669"/>
    <property type="project" value="UniProtKB-EC"/>
</dbReference>
<dbReference type="Pfam" id="PF01370">
    <property type="entry name" value="Epimerase"/>
    <property type="match status" value="1"/>
</dbReference>
<keyword evidence="2" id="KW-0560">Oxidoreductase</keyword>
<dbReference type="InterPro" id="IPR036291">
    <property type="entry name" value="NAD(P)-bd_dom_sf"/>
</dbReference>
<comment type="similarity">
    <text evidence="1">Belongs to the NAD(P)-dependent epimerase/dehydratase family.</text>
</comment>
<evidence type="ECO:0000313" key="6">
    <source>
        <dbReference type="Proteomes" id="UP000051870"/>
    </source>
</evidence>
<keyword evidence="5" id="KW-0456">Lyase</keyword>
<dbReference type="Gene3D" id="3.40.50.720">
    <property type="entry name" value="NAD(P)-binding Rossmann-like Domain"/>
    <property type="match status" value="1"/>
</dbReference>
<dbReference type="EC" id="4.2.1.46" evidence="5"/>
<gene>
    <name evidence="5" type="primary">rmlB</name>
    <name evidence="5" type="ORF">PH7735_03502</name>
</gene>
<dbReference type="STRING" id="1715693.PH7735_03502"/>
<sequence>MTRVLLTGAGGNLGKVLRASLAGEFDMIRLSDVADMDPAGPREEVVQCDLGDAEAVLDLVEGCDAILHFGGMSVENTFETILNANIRGVYNIYEAARKHKVGRVVFASSNHAIGFHERETRLDATAEMRPDSMYGVSKGFGELVARYYFDKYGIETASIRIGSSFEKPRNRRMMATWLSFRDLSDLVKCVLRTDRVGYAVVYGASDNDETWWDNTLTGYLGWHPKDSSAQFADDPVLTSEVNDPNDPAVKFQGGAFASAGHFED</sequence>
<dbReference type="AlphaFoldDB" id="A0A0P1INV5"/>
<dbReference type="EMBL" id="CYTW01000005">
    <property type="protein sequence ID" value="CUK10832.1"/>
    <property type="molecule type" value="Genomic_DNA"/>
</dbReference>
<dbReference type="PANTHER" id="PTHR43103">
    <property type="entry name" value="NUCLEOSIDE-DIPHOSPHATE-SUGAR EPIMERASE"/>
    <property type="match status" value="1"/>
</dbReference>
<evidence type="ECO:0000256" key="3">
    <source>
        <dbReference type="ARBA" id="ARBA00023027"/>
    </source>
</evidence>
<dbReference type="GO" id="GO:0016491">
    <property type="term" value="F:oxidoreductase activity"/>
    <property type="evidence" value="ECO:0007669"/>
    <property type="project" value="UniProtKB-KW"/>
</dbReference>